<keyword evidence="3" id="KW-1185">Reference proteome</keyword>
<dbReference type="AlphaFoldDB" id="A0A5K8A871"/>
<dbReference type="Proteomes" id="UP000422108">
    <property type="component" value="Chromosome"/>
</dbReference>
<dbReference type="PROSITE" id="PS51257">
    <property type="entry name" value="PROKAR_LIPOPROTEIN"/>
    <property type="match status" value="1"/>
</dbReference>
<proteinExistence type="predicted"/>
<organism evidence="2 3">
    <name type="scientific">Desulfosarcina ovata subsp. ovata</name>
    <dbReference type="NCBI Taxonomy" id="2752305"/>
    <lineage>
        <taxon>Bacteria</taxon>
        <taxon>Pseudomonadati</taxon>
        <taxon>Thermodesulfobacteriota</taxon>
        <taxon>Desulfobacteria</taxon>
        <taxon>Desulfobacterales</taxon>
        <taxon>Desulfosarcinaceae</taxon>
        <taxon>Desulfosarcina</taxon>
    </lineage>
</organism>
<protein>
    <recommendedName>
        <fullName evidence="4">Lipoprotein</fullName>
    </recommendedName>
</protein>
<dbReference type="RefSeq" id="WP_155310110.1">
    <property type="nucleotide sequence ID" value="NZ_AP021879.1"/>
</dbReference>
<evidence type="ECO:0000313" key="3">
    <source>
        <dbReference type="Proteomes" id="UP000422108"/>
    </source>
</evidence>
<gene>
    <name evidence="2" type="ORF">DSCOOX_20230</name>
</gene>
<evidence type="ECO:0008006" key="4">
    <source>
        <dbReference type="Google" id="ProtNLM"/>
    </source>
</evidence>
<feature type="chain" id="PRO_5024285476" description="Lipoprotein" evidence="1">
    <location>
        <begin position="19"/>
        <end position="227"/>
    </location>
</feature>
<evidence type="ECO:0000313" key="2">
    <source>
        <dbReference type="EMBL" id="BBO88843.1"/>
    </source>
</evidence>
<dbReference type="EMBL" id="AP021879">
    <property type="protein sequence ID" value="BBO88843.1"/>
    <property type="molecule type" value="Genomic_DNA"/>
</dbReference>
<evidence type="ECO:0000256" key="1">
    <source>
        <dbReference type="SAM" id="SignalP"/>
    </source>
</evidence>
<feature type="signal peptide" evidence="1">
    <location>
        <begin position="1"/>
        <end position="18"/>
    </location>
</feature>
<name>A0A5K8A871_9BACT</name>
<keyword evidence="1" id="KW-0732">Signal</keyword>
<accession>A0A5K8A871</accession>
<reference evidence="2 3" key="1">
    <citation type="submission" date="2019-11" db="EMBL/GenBank/DDBJ databases">
        <title>Comparative genomics of hydrocarbon-degrading Desulfosarcina strains.</title>
        <authorList>
            <person name="Watanabe M."/>
            <person name="Kojima H."/>
            <person name="Fukui M."/>
        </authorList>
    </citation>
    <scope>NUCLEOTIDE SEQUENCE [LARGE SCALE GENOMIC DNA]</scope>
    <source>
        <strain evidence="3">oXyS1</strain>
    </source>
</reference>
<sequence length="227" mass="24082">MKSAISLLLLGLCLIAGCARLPRLSSLDGVPADCPGIWARGKWQFVHIIEATPPGRSVTTMMGVVQVSSATRHLHCVLLTLEGLVLFEAECGPSVTVLRALPPFDNKGFAQGLIDDIRLIFLAPENISPIAGALDDGTVVCRYRLGGGETRDLSATSDGGWSLRCYRSAARPEKTLIAQENPAADGPAPIPAHLTLTTHGMLGYTLTLTLVEARPLTVPTASHEARP</sequence>